<proteinExistence type="inferred from homology"/>
<dbReference type="InterPro" id="IPR020103">
    <property type="entry name" value="PsdUridine_synth_cat_dom_sf"/>
</dbReference>
<feature type="domain" description="RNA-binding S4" evidence="7">
    <location>
        <begin position="25"/>
        <end position="57"/>
    </location>
</feature>
<dbReference type="CDD" id="cd00165">
    <property type="entry name" value="S4"/>
    <property type="match status" value="1"/>
</dbReference>
<evidence type="ECO:0000313" key="9">
    <source>
        <dbReference type="Proteomes" id="UP000295515"/>
    </source>
</evidence>
<evidence type="ECO:0000256" key="2">
    <source>
        <dbReference type="ARBA" id="ARBA00022884"/>
    </source>
</evidence>
<feature type="domain" description="Pseudouridine synthase RsuA/RluA-like" evidence="6">
    <location>
        <begin position="71"/>
        <end position="196"/>
    </location>
</feature>
<organism evidence="8 9">
    <name type="scientific">Longibaculum muris</name>
    <dbReference type="NCBI Taxonomy" id="1796628"/>
    <lineage>
        <taxon>Bacteria</taxon>
        <taxon>Bacillati</taxon>
        <taxon>Bacillota</taxon>
        <taxon>Erysipelotrichia</taxon>
        <taxon>Erysipelotrichales</taxon>
        <taxon>Coprobacillaceae</taxon>
        <taxon>Longibaculum</taxon>
    </lineage>
</organism>
<dbReference type="Gene3D" id="3.10.290.10">
    <property type="entry name" value="RNA-binding S4 domain"/>
    <property type="match status" value="1"/>
</dbReference>
<comment type="caution">
    <text evidence="8">The sequence shown here is derived from an EMBL/GenBank/DDBJ whole genome shotgun (WGS) entry which is preliminary data.</text>
</comment>
<accession>A0A4R3Z4Y9</accession>
<dbReference type="SUPFAM" id="SSF55120">
    <property type="entry name" value="Pseudouridine synthase"/>
    <property type="match status" value="1"/>
</dbReference>
<dbReference type="FunFam" id="3.30.70.1560:FF:000001">
    <property type="entry name" value="Pseudouridine synthase"/>
    <property type="match status" value="1"/>
</dbReference>
<name>A0A4R3Z4Y9_9FIRM</name>
<dbReference type="CDD" id="cd02553">
    <property type="entry name" value="PseudoU_synth_RsuA"/>
    <property type="match status" value="1"/>
</dbReference>
<dbReference type="AlphaFoldDB" id="A0A4R3Z4Y9"/>
<dbReference type="PROSITE" id="PS01149">
    <property type="entry name" value="PSI_RSU"/>
    <property type="match status" value="1"/>
</dbReference>
<dbReference type="InterPro" id="IPR050343">
    <property type="entry name" value="RsuA_PseudoU_synthase"/>
</dbReference>
<dbReference type="InterPro" id="IPR002942">
    <property type="entry name" value="S4_RNA-bd"/>
</dbReference>
<dbReference type="Gene3D" id="3.30.70.580">
    <property type="entry name" value="Pseudouridine synthase I, catalytic domain, N-terminal subdomain"/>
    <property type="match status" value="1"/>
</dbReference>
<keyword evidence="3 5" id="KW-0413">Isomerase</keyword>
<dbReference type="Gene3D" id="3.30.70.1560">
    <property type="entry name" value="Alpha-L RNA-binding motif"/>
    <property type="match status" value="1"/>
</dbReference>
<dbReference type="GO" id="GO:0005829">
    <property type="term" value="C:cytosol"/>
    <property type="evidence" value="ECO:0007669"/>
    <property type="project" value="UniProtKB-ARBA"/>
</dbReference>
<dbReference type="GO" id="GO:0000455">
    <property type="term" value="P:enzyme-directed rRNA pseudouridine synthesis"/>
    <property type="evidence" value="ECO:0007669"/>
    <property type="project" value="UniProtKB-ARBA"/>
</dbReference>
<evidence type="ECO:0000259" key="7">
    <source>
        <dbReference type="Pfam" id="PF01479"/>
    </source>
</evidence>
<dbReference type="Pfam" id="PF01479">
    <property type="entry name" value="S4"/>
    <property type="match status" value="1"/>
</dbReference>
<dbReference type="InterPro" id="IPR006145">
    <property type="entry name" value="PsdUridine_synth_RsuA/RluA"/>
</dbReference>
<dbReference type="InterPro" id="IPR000748">
    <property type="entry name" value="PsdUridine_synth_RsuA/RluB/E/F"/>
</dbReference>
<keyword evidence="2 4" id="KW-0694">RNA-binding</keyword>
<dbReference type="GO" id="GO:0120159">
    <property type="term" value="F:rRNA pseudouridine synthase activity"/>
    <property type="evidence" value="ECO:0007669"/>
    <property type="project" value="UniProtKB-ARBA"/>
</dbReference>
<dbReference type="Proteomes" id="UP000295515">
    <property type="component" value="Unassembled WGS sequence"/>
</dbReference>
<sequence length="243" mass="28415">MIVGEEEILIKPLYLILMKNQLGNVKQCRTLIKHGRVHVNEDIISDIDFQVNEDDVIKVDGQVIDTNVFVYYMMNKPKGYICANHDKKYPCVIDLIDRKDCYCVGRLDKDTTGFLLLTNDASLSKALLLPDYHVEKTYLVTVLKPLKEQLIDLFKEGIVIDQKIRCQSARLEIIDDFHCYVTIHEGRYHQVKKMFLSCDNQVTALKRMSFAGILLDEQLKEGQFRQLTKREFQKMKEVQKKYF</sequence>
<comment type="similarity">
    <text evidence="1 5">Belongs to the pseudouridine synthase RsuA family.</text>
</comment>
<evidence type="ECO:0000256" key="1">
    <source>
        <dbReference type="ARBA" id="ARBA00008348"/>
    </source>
</evidence>
<evidence type="ECO:0000259" key="6">
    <source>
        <dbReference type="Pfam" id="PF00849"/>
    </source>
</evidence>
<gene>
    <name evidence="8" type="ORF">EDD60_10497</name>
</gene>
<dbReference type="EMBL" id="SMCQ01000004">
    <property type="protein sequence ID" value="TCW01279.1"/>
    <property type="molecule type" value="Genomic_DNA"/>
</dbReference>
<dbReference type="InterPro" id="IPR018496">
    <property type="entry name" value="PsdUridine_synth_RsuA/RluB_CS"/>
</dbReference>
<dbReference type="PROSITE" id="PS50889">
    <property type="entry name" value="S4"/>
    <property type="match status" value="1"/>
</dbReference>
<dbReference type="NCBIfam" id="TIGR00093">
    <property type="entry name" value="pseudouridine synthase"/>
    <property type="match status" value="1"/>
</dbReference>
<dbReference type="SUPFAM" id="SSF55174">
    <property type="entry name" value="Alpha-L RNA-binding motif"/>
    <property type="match status" value="1"/>
</dbReference>
<dbReference type="PANTHER" id="PTHR47683:SF4">
    <property type="entry name" value="PSEUDOURIDINE SYNTHASE"/>
    <property type="match status" value="1"/>
</dbReference>
<evidence type="ECO:0000313" key="8">
    <source>
        <dbReference type="EMBL" id="TCW01279.1"/>
    </source>
</evidence>
<keyword evidence="9" id="KW-1185">Reference proteome</keyword>
<dbReference type="PANTHER" id="PTHR47683">
    <property type="entry name" value="PSEUDOURIDINE SYNTHASE FAMILY PROTEIN-RELATED"/>
    <property type="match status" value="1"/>
</dbReference>
<dbReference type="Pfam" id="PF00849">
    <property type="entry name" value="PseudoU_synth_2"/>
    <property type="match status" value="1"/>
</dbReference>
<dbReference type="GO" id="GO:0003723">
    <property type="term" value="F:RNA binding"/>
    <property type="evidence" value="ECO:0007669"/>
    <property type="project" value="UniProtKB-KW"/>
</dbReference>
<dbReference type="InterPro" id="IPR042092">
    <property type="entry name" value="PsdUridine_s_RsuA/RluB/E/F_cat"/>
</dbReference>
<dbReference type="InterPro" id="IPR020094">
    <property type="entry name" value="TruA/RsuA/RluB/E/F_N"/>
</dbReference>
<reference evidence="8 9" key="1">
    <citation type="submission" date="2019-03" db="EMBL/GenBank/DDBJ databases">
        <title>Genomic Encyclopedia of Type Strains, Phase IV (KMG-IV): sequencing the most valuable type-strain genomes for metagenomic binning, comparative biology and taxonomic classification.</title>
        <authorList>
            <person name="Goeker M."/>
        </authorList>
    </citation>
    <scope>NUCLEOTIDE SEQUENCE [LARGE SCALE GENOMIC DNA]</scope>
    <source>
        <strain evidence="8 9">DSM 29487</strain>
    </source>
</reference>
<evidence type="ECO:0000256" key="4">
    <source>
        <dbReference type="PROSITE-ProRule" id="PRU00182"/>
    </source>
</evidence>
<protein>
    <recommendedName>
        <fullName evidence="5">Pseudouridine synthase</fullName>
        <ecNumber evidence="5">5.4.99.-</ecNumber>
    </recommendedName>
</protein>
<evidence type="ECO:0000256" key="3">
    <source>
        <dbReference type="ARBA" id="ARBA00023235"/>
    </source>
</evidence>
<dbReference type="EC" id="5.4.99.-" evidence="5"/>
<dbReference type="InterPro" id="IPR036986">
    <property type="entry name" value="S4_RNA-bd_sf"/>
</dbReference>
<evidence type="ECO:0000256" key="5">
    <source>
        <dbReference type="RuleBase" id="RU003887"/>
    </source>
</evidence>